<reference evidence="8 9" key="1">
    <citation type="journal article" date="2023" name="Antonie Van Leeuwenhoek">
        <title>Mesoterricola silvestris gen. nov., sp. nov., Mesoterricola sediminis sp. nov., Geothrix oryzae sp. nov., Geothrix edaphica sp. nov., Geothrix rubra sp. nov., and Geothrix limicola sp. nov., six novel members of Acidobacteriota isolated from soils.</title>
        <authorList>
            <person name="Itoh H."/>
            <person name="Sugisawa Y."/>
            <person name="Mise K."/>
            <person name="Xu Z."/>
            <person name="Kuniyasu M."/>
            <person name="Ushijima N."/>
            <person name="Kawano K."/>
            <person name="Kobayashi E."/>
            <person name="Shiratori Y."/>
            <person name="Masuda Y."/>
            <person name="Senoo K."/>
        </authorList>
    </citation>
    <scope>NUCLEOTIDE SEQUENCE [LARGE SCALE GENOMIC DNA]</scope>
    <source>
        <strain evidence="8 9">Red803</strain>
    </source>
</reference>
<feature type="transmembrane region" description="Helical" evidence="7">
    <location>
        <begin position="52"/>
        <end position="74"/>
    </location>
</feature>
<dbReference type="NCBIfam" id="TIGR00427">
    <property type="entry name" value="NAAT family transporter"/>
    <property type="match status" value="1"/>
</dbReference>
<accession>A0ABQ5Q657</accession>
<feature type="transmembrane region" description="Helical" evidence="7">
    <location>
        <begin position="192"/>
        <end position="213"/>
    </location>
</feature>
<comment type="similarity">
    <text evidence="2 7">Belongs to the UPF0056 (MarC) family.</text>
</comment>
<evidence type="ECO:0000313" key="8">
    <source>
        <dbReference type="EMBL" id="GLH69916.1"/>
    </source>
</evidence>
<keyword evidence="3" id="KW-1003">Cell membrane</keyword>
<evidence type="ECO:0000313" key="9">
    <source>
        <dbReference type="Proteomes" id="UP001165089"/>
    </source>
</evidence>
<feature type="transmembrane region" description="Helical" evidence="7">
    <location>
        <begin position="12"/>
        <end position="40"/>
    </location>
</feature>
<feature type="transmembrane region" description="Helical" evidence="7">
    <location>
        <begin position="122"/>
        <end position="147"/>
    </location>
</feature>
<feature type="transmembrane region" description="Helical" evidence="7">
    <location>
        <begin position="80"/>
        <end position="101"/>
    </location>
</feature>
<evidence type="ECO:0000256" key="6">
    <source>
        <dbReference type="ARBA" id="ARBA00023136"/>
    </source>
</evidence>
<dbReference type="PANTHER" id="PTHR33508">
    <property type="entry name" value="UPF0056 MEMBRANE PROTEIN YHCE"/>
    <property type="match status" value="1"/>
</dbReference>
<keyword evidence="5 7" id="KW-1133">Transmembrane helix</keyword>
<dbReference type="Pfam" id="PF01914">
    <property type="entry name" value="MarC"/>
    <property type="match status" value="1"/>
</dbReference>
<keyword evidence="9" id="KW-1185">Reference proteome</keyword>
<keyword evidence="6 7" id="KW-0472">Membrane</keyword>
<comment type="caution">
    <text evidence="8">The sequence shown here is derived from an EMBL/GenBank/DDBJ whole genome shotgun (WGS) entry which is preliminary data.</text>
</comment>
<dbReference type="Proteomes" id="UP001165089">
    <property type="component" value="Unassembled WGS sequence"/>
</dbReference>
<evidence type="ECO:0000256" key="7">
    <source>
        <dbReference type="RuleBase" id="RU362048"/>
    </source>
</evidence>
<comment type="subcellular location">
    <subcellularLocation>
        <location evidence="1 7">Cell membrane</location>
        <topology evidence="1 7">Multi-pass membrane protein</topology>
    </subcellularLocation>
</comment>
<feature type="transmembrane region" description="Helical" evidence="7">
    <location>
        <begin position="153"/>
        <end position="171"/>
    </location>
</feature>
<name>A0ABQ5Q657_9BACT</name>
<gene>
    <name evidence="8" type="ORF">GETHPA_14490</name>
</gene>
<organism evidence="8 9">
    <name type="scientific">Geothrix rubra</name>
    <dbReference type="NCBI Taxonomy" id="2927977"/>
    <lineage>
        <taxon>Bacteria</taxon>
        <taxon>Pseudomonadati</taxon>
        <taxon>Acidobacteriota</taxon>
        <taxon>Holophagae</taxon>
        <taxon>Holophagales</taxon>
        <taxon>Holophagaceae</taxon>
        <taxon>Geothrix</taxon>
    </lineage>
</organism>
<evidence type="ECO:0000256" key="4">
    <source>
        <dbReference type="ARBA" id="ARBA00022692"/>
    </source>
</evidence>
<dbReference type="EMBL" id="BSDD01000002">
    <property type="protein sequence ID" value="GLH69916.1"/>
    <property type="molecule type" value="Genomic_DNA"/>
</dbReference>
<evidence type="ECO:0000256" key="3">
    <source>
        <dbReference type="ARBA" id="ARBA00022475"/>
    </source>
</evidence>
<evidence type="ECO:0000256" key="5">
    <source>
        <dbReference type="ARBA" id="ARBA00022989"/>
    </source>
</evidence>
<keyword evidence="4 7" id="KW-0812">Transmembrane</keyword>
<dbReference type="InterPro" id="IPR002771">
    <property type="entry name" value="Multi_antbiot-R_MarC"/>
</dbReference>
<dbReference type="PANTHER" id="PTHR33508:SF1">
    <property type="entry name" value="UPF0056 MEMBRANE PROTEIN YHCE"/>
    <property type="match status" value="1"/>
</dbReference>
<proteinExistence type="inferred from homology"/>
<evidence type="ECO:0000256" key="2">
    <source>
        <dbReference type="ARBA" id="ARBA00009784"/>
    </source>
</evidence>
<sequence>MPHLTPLPTWSFALGAVTTLFSVLNPISGAAVFAASTAGMPSPALRRSARKAALTAGTAMVAFALVGQFIFSLFGFTALAMQFVGGVLVLYRAISMLYGDDPRERSTEDEKAEASRKLPEDFAIIPFGIPLLAGPGTLSTVMGMIAGLSWSEYGVVLVAILLNAWIVYLFLRNAPAVFARLGAIGTKVVNKLMGLILAAVAMQFLINGVKALAVEIQHAPAAVAALK</sequence>
<evidence type="ECO:0000256" key="1">
    <source>
        <dbReference type="ARBA" id="ARBA00004651"/>
    </source>
</evidence>
<protein>
    <recommendedName>
        <fullName evidence="7">UPF0056 membrane protein</fullName>
    </recommendedName>
</protein>
<dbReference type="RefSeq" id="WP_285724107.1">
    <property type="nucleotide sequence ID" value="NZ_BSDD01000002.1"/>
</dbReference>